<reference evidence="9" key="1">
    <citation type="journal article" date="2009" name="Mol. Biol. Evol.">
        <title>Degenerate tetraploidy was established before bdelloid rotifer families diverged.</title>
        <authorList>
            <person name="Hur J.H."/>
            <person name="Van Doninck K."/>
            <person name="Mandigo M.L."/>
            <person name="Meselson M."/>
        </authorList>
    </citation>
    <scope>NUCLEOTIDE SEQUENCE</scope>
</reference>
<name>B3G3Z4_ADIVA</name>
<evidence type="ECO:0000256" key="3">
    <source>
        <dbReference type="ARBA" id="ARBA00022692"/>
    </source>
</evidence>
<evidence type="ECO:0000256" key="4">
    <source>
        <dbReference type="ARBA" id="ARBA00022989"/>
    </source>
</evidence>
<accession>B3G3Z4</accession>
<feature type="transmembrane region" description="Helical" evidence="7">
    <location>
        <begin position="55"/>
        <end position="75"/>
    </location>
</feature>
<evidence type="ECO:0000259" key="8">
    <source>
        <dbReference type="PROSITE" id="PS50262"/>
    </source>
</evidence>
<dbReference type="AlphaFoldDB" id="B3G3Z4"/>
<dbReference type="EMBL" id="EU637018">
    <property type="protein sequence ID" value="ACD88965.1"/>
    <property type="molecule type" value="Genomic_DNA"/>
</dbReference>
<dbReference type="PANTHER" id="PTHR24241:SF185">
    <property type="entry name" value="G-PROTEIN COUPLED RECEPTORS FAMILY 1 PROFILE DOMAIN-CONTAINING PROTEIN"/>
    <property type="match status" value="1"/>
</dbReference>
<comment type="subcellular location">
    <subcellularLocation>
        <location evidence="1">Cell membrane</location>
        <topology evidence="1">Multi-pass membrane protein</topology>
    </subcellularLocation>
</comment>
<dbReference type="GO" id="GO:0005886">
    <property type="term" value="C:plasma membrane"/>
    <property type="evidence" value="ECO:0007669"/>
    <property type="project" value="UniProtKB-SubCell"/>
</dbReference>
<proteinExistence type="predicted"/>
<dbReference type="SUPFAM" id="SSF81321">
    <property type="entry name" value="Family A G protein-coupled receptor-like"/>
    <property type="match status" value="1"/>
</dbReference>
<keyword evidence="4 7" id="KW-1133">Transmembrane helix</keyword>
<feature type="transmembrane region" description="Helical" evidence="7">
    <location>
        <begin position="225"/>
        <end position="248"/>
    </location>
</feature>
<feature type="transmembrane region" description="Helical" evidence="7">
    <location>
        <begin position="17"/>
        <end position="43"/>
    </location>
</feature>
<feature type="transmembrane region" description="Helical" evidence="7">
    <location>
        <begin position="254"/>
        <end position="272"/>
    </location>
</feature>
<evidence type="ECO:0000256" key="5">
    <source>
        <dbReference type="ARBA" id="ARBA00023136"/>
    </source>
</evidence>
<evidence type="ECO:0000256" key="2">
    <source>
        <dbReference type="ARBA" id="ARBA00022475"/>
    </source>
</evidence>
<dbReference type="Pfam" id="PF00001">
    <property type="entry name" value="7tm_1"/>
    <property type="match status" value="1"/>
</dbReference>
<evidence type="ECO:0000256" key="7">
    <source>
        <dbReference type="SAM" id="Phobius"/>
    </source>
</evidence>
<protein>
    <submittedName>
        <fullName evidence="9">7 transmembrane receptor 4</fullName>
    </submittedName>
</protein>
<feature type="transmembrane region" description="Helical" evidence="7">
    <location>
        <begin position="174"/>
        <end position="198"/>
    </location>
</feature>
<keyword evidence="2" id="KW-1003">Cell membrane</keyword>
<dbReference type="PROSITE" id="PS50262">
    <property type="entry name" value="G_PROTEIN_RECEP_F1_2"/>
    <property type="match status" value="1"/>
</dbReference>
<evidence type="ECO:0000313" key="9">
    <source>
        <dbReference type="EMBL" id="ACD88965.1"/>
    </source>
</evidence>
<feature type="transmembrane region" description="Helical" evidence="7">
    <location>
        <begin position="95"/>
        <end position="113"/>
    </location>
</feature>
<feature type="transmembrane region" description="Helical" evidence="7">
    <location>
        <begin position="134"/>
        <end position="154"/>
    </location>
</feature>
<dbReference type="PRINTS" id="PR00237">
    <property type="entry name" value="GPCRRHODOPSN"/>
</dbReference>
<keyword evidence="6 9" id="KW-0675">Receptor</keyword>
<feature type="domain" description="G-protein coupled receptors family 1 profile" evidence="8">
    <location>
        <begin position="34"/>
        <end position="248"/>
    </location>
</feature>
<keyword evidence="5 7" id="KW-0472">Membrane</keyword>
<evidence type="ECO:0000256" key="1">
    <source>
        <dbReference type="ARBA" id="ARBA00004651"/>
    </source>
</evidence>
<sequence length="330" mass="38576">MSVNLTSLESSIVITDYYTVCSLSAIASIIVILISLFTLVLVWQTKLRLHTVRHLLMCNTSIASILYCIVQSVNYTFLIFLRSQTSDQTCRWRGYFAYLSISAISYSYLIQAISRFFISVLSHRYRWLTTFKTYYILILVQWLIVIIIPLPAILTKDIYYRPTSLCWVPLKHLIHVTYSFFAYYIFPTLSICMIYVFIYYRVKKVTNRPCISVRPNNREKRDLELLRNILILLFVYSIGGTPSILFLITANKPIYLLSIVSMSLTVAVEKIFTTILDRDIRQVIIKLLSSTTRVKPFERLRKKETGFRAANHFELQPCPNKYLENVQRTN</sequence>
<dbReference type="Gene3D" id="1.20.1070.10">
    <property type="entry name" value="Rhodopsin 7-helix transmembrane proteins"/>
    <property type="match status" value="1"/>
</dbReference>
<dbReference type="GO" id="GO:0004930">
    <property type="term" value="F:G protein-coupled receptor activity"/>
    <property type="evidence" value="ECO:0007669"/>
    <property type="project" value="InterPro"/>
</dbReference>
<evidence type="ECO:0000256" key="6">
    <source>
        <dbReference type="ARBA" id="ARBA00023170"/>
    </source>
</evidence>
<organism evidence="9">
    <name type="scientific">Adineta vaga</name>
    <name type="common">Rotifer</name>
    <name type="synonym">Callidina vaga</name>
    <dbReference type="NCBI Taxonomy" id="104782"/>
    <lineage>
        <taxon>Eukaryota</taxon>
        <taxon>Metazoa</taxon>
        <taxon>Spiralia</taxon>
        <taxon>Gnathifera</taxon>
        <taxon>Rotifera</taxon>
        <taxon>Eurotatoria</taxon>
        <taxon>Bdelloidea</taxon>
        <taxon>Adinetida</taxon>
        <taxon>Adinetidae</taxon>
        <taxon>Adineta</taxon>
    </lineage>
</organism>
<dbReference type="InterPro" id="IPR017452">
    <property type="entry name" value="GPCR_Rhodpsn_7TM"/>
</dbReference>
<keyword evidence="3 7" id="KW-0812">Transmembrane</keyword>
<dbReference type="CDD" id="cd00637">
    <property type="entry name" value="7tm_classA_rhodopsin-like"/>
    <property type="match status" value="1"/>
</dbReference>
<dbReference type="InterPro" id="IPR000276">
    <property type="entry name" value="GPCR_Rhodpsn"/>
</dbReference>
<dbReference type="PANTHER" id="PTHR24241">
    <property type="entry name" value="NEUROPEPTIDE RECEPTOR-RELATED G-PROTEIN COUPLED RECEPTOR"/>
    <property type="match status" value="1"/>
</dbReference>